<dbReference type="Proteomes" id="UP001595851">
    <property type="component" value="Unassembled WGS sequence"/>
</dbReference>
<gene>
    <name evidence="1" type="ORF">ACFOY2_05625</name>
</gene>
<dbReference type="EMBL" id="JBHSBI010000002">
    <property type="protein sequence ID" value="MFC4006690.1"/>
    <property type="molecule type" value="Genomic_DNA"/>
</dbReference>
<accession>A0ABV8G112</accession>
<name>A0ABV8G112_9ACTN</name>
<proteinExistence type="predicted"/>
<dbReference type="RefSeq" id="WP_379526827.1">
    <property type="nucleotide sequence ID" value="NZ_JBHSBI010000002.1"/>
</dbReference>
<comment type="caution">
    <text evidence="1">The sequence shown here is derived from an EMBL/GenBank/DDBJ whole genome shotgun (WGS) entry which is preliminary data.</text>
</comment>
<reference evidence="2" key="1">
    <citation type="journal article" date="2019" name="Int. J. Syst. Evol. Microbiol.">
        <title>The Global Catalogue of Microorganisms (GCM) 10K type strain sequencing project: providing services to taxonomists for standard genome sequencing and annotation.</title>
        <authorList>
            <consortium name="The Broad Institute Genomics Platform"/>
            <consortium name="The Broad Institute Genome Sequencing Center for Infectious Disease"/>
            <person name="Wu L."/>
            <person name="Ma J."/>
        </authorList>
    </citation>
    <scope>NUCLEOTIDE SEQUENCE [LARGE SCALE GENOMIC DNA]</scope>
    <source>
        <strain evidence="2">TBRC 1276</strain>
    </source>
</reference>
<sequence>MYVVDFDPPAEKQRDALPTEALAALMELRAVLEMTPWSGTPPSNNPAGNMLTMPFGDFGLVTYFVMEERRLVYIVRITWV</sequence>
<evidence type="ECO:0000313" key="1">
    <source>
        <dbReference type="EMBL" id="MFC4006690.1"/>
    </source>
</evidence>
<keyword evidence="2" id="KW-1185">Reference proteome</keyword>
<evidence type="ECO:0000313" key="2">
    <source>
        <dbReference type="Proteomes" id="UP001595851"/>
    </source>
</evidence>
<protein>
    <submittedName>
        <fullName evidence="1">Type II toxin-antitoxin system RelE/ParE family toxin</fullName>
    </submittedName>
</protein>
<organism evidence="1 2">
    <name type="scientific">Nonomuraea purpurea</name>
    <dbReference type="NCBI Taxonomy" id="1849276"/>
    <lineage>
        <taxon>Bacteria</taxon>
        <taxon>Bacillati</taxon>
        <taxon>Actinomycetota</taxon>
        <taxon>Actinomycetes</taxon>
        <taxon>Streptosporangiales</taxon>
        <taxon>Streptosporangiaceae</taxon>
        <taxon>Nonomuraea</taxon>
    </lineage>
</organism>